<keyword evidence="5" id="KW-1185">Reference proteome</keyword>
<dbReference type="InterPro" id="IPR051466">
    <property type="entry name" value="D-amino_acid_metab_enzyme"/>
</dbReference>
<dbReference type="PANTHER" id="PTHR28004">
    <property type="entry name" value="ZGC:162816-RELATED"/>
    <property type="match status" value="1"/>
</dbReference>
<protein>
    <submittedName>
        <fullName evidence="4">D-TA family PLP-dependent enzyme</fullName>
    </submittedName>
</protein>
<comment type="similarity">
    <text evidence="1">Belongs to the DSD1 family.</text>
</comment>
<reference evidence="4 5" key="1">
    <citation type="submission" date="2021-03" db="EMBL/GenBank/DDBJ databases">
        <title>Assistant Professor.</title>
        <authorList>
            <person name="Huq M.A."/>
        </authorList>
    </citation>
    <scope>NUCLEOTIDE SEQUENCE [LARGE SCALE GENOMIC DNA]</scope>
    <source>
        <strain evidence="4 5">MAH-29</strain>
    </source>
</reference>
<name>A0ABS3Z1C2_9BACT</name>
<dbReference type="SUPFAM" id="SSF51419">
    <property type="entry name" value="PLP-binding barrel"/>
    <property type="match status" value="1"/>
</dbReference>
<evidence type="ECO:0000259" key="3">
    <source>
        <dbReference type="SMART" id="SM01119"/>
    </source>
</evidence>
<dbReference type="Pfam" id="PF01168">
    <property type="entry name" value="Ala_racemase_N"/>
    <property type="match status" value="1"/>
</dbReference>
<evidence type="ECO:0000313" key="5">
    <source>
        <dbReference type="Proteomes" id="UP000677244"/>
    </source>
</evidence>
<comment type="caution">
    <text evidence="4">The sequence shown here is derived from an EMBL/GenBank/DDBJ whole genome shotgun (WGS) entry which is preliminary data.</text>
</comment>
<evidence type="ECO:0000313" key="4">
    <source>
        <dbReference type="EMBL" id="MBO9203971.1"/>
    </source>
</evidence>
<dbReference type="InterPro" id="IPR001608">
    <property type="entry name" value="Ala_racemase_N"/>
</dbReference>
<evidence type="ECO:0000256" key="2">
    <source>
        <dbReference type="ARBA" id="ARBA00023239"/>
    </source>
</evidence>
<evidence type="ECO:0000256" key="1">
    <source>
        <dbReference type="ARBA" id="ARBA00005323"/>
    </source>
</evidence>
<dbReference type="Proteomes" id="UP000677244">
    <property type="component" value="Unassembled WGS sequence"/>
</dbReference>
<dbReference type="InterPro" id="IPR042208">
    <property type="entry name" value="D-ser_dehydrat-like_sf"/>
</dbReference>
<gene>
    <name evidence="4" type="ORF">J7I42_27040</name>
</gene>
<dbReference type="PANTHER" id="PTHR28004:SF2">
    <property type="entry name" value="D-SERINE DEHYDRATASE"/>
    <property type="match status" value="1"/>
</dbReference>
<dbReference type="CDD" id="cd06821">
    <property type="entry name" value="PLPDE_III_D-TA"/>
    <property type="match status" value="1"/>
</dbReference>
<dbReference type="InterPro" id="IPR026956">
    <property type="entry name" value="D-ser_dehydrat-like_dom"/>
</dbReference>
<dbReference type="Pfam" id="PF14031">
    <property type="entry name" value="D-ser_dehydrat"/>
    <property type="match status" value="1"/>
</dbReference>
<dbReference type="SMART" id="SM01119">
    <property type="entry name" value="D-ser_dehydrat"/>
    <property type="match status" value="1"/>
</dbReference>
<keyword evidence="2" id="KW-0456">Lyase</keyword>
<dbReference type="RefSeq" id="WP_209142088.1">
    <property type="nucleotide sequence ID" value="NZ_JAGHKO010000011.1"/>
</dbReference>
<dbReference type="InterPro" id="IPR029066">
    <property type="entry name" value="PLP-binding_barrel"/>
</dbReference>
<dbReference type="Gene3D" id="3.20.20.10">
    <property type="entry name" value="Alanine racemase"/>
    <property type="match status" value="1"/>
</dbReference>
<dbReference type="Gene3D" id="2.40.37.20">
    <property type="entry name" value="D-serine dehydratase-like domain"/>
    <property type="match status" value="1"/>
</dbReference>
<sequence length="369" mass="40641">MDTNWYLIEDIDKLDTPALVIFPERVKANIDTLKEMIDDVQRLRPHAKTHKTKEATQLMLAAGITKFKCATIAEAEMLGQCGAPDVVLAYQPIGPKLARFVKVTQQYSNTHFSCLVDNIPCAEAIAKAFAAVHATISVYIDLNIGQNRTGITPDQPAIELYKYCAQTKGLSVAGLHAYDGHTRGTLEERAAVSNEAFAKVEELLQTLQKNGYNKINVIAGGSPSYSIHAKRPVVECSPGTFVFWDKSYLDQCTEQPFQIAAIVVTRVVSLPNSTHICVDLGHKSVAAENEITKRVFFPQAPELKAVSHSEEHLVLFAGEGHSFKPGDVLYGIPMHVCPTVALHERGYTVENGKLTGEWKIVARDRKISL</sequence>
<accession>A0ABS3Z1C2</accession>
<organism evidence="4 5">
    <name type="scientific">Niastella soli</name>
    <dbReference type="NCBI Taxonomy" id="2821487"/>
    <lineage>
        <taxon>Bacteria</taxon>
        <taxon>Pseudomonadati</taxon>
        <taxon>Bacteroidota</taxon>
        <taxon>Chitinophagia</taxon>
        <taxon>Chitinophagales</taxon>
        <taxon>Chitinophagaceae</taxon>
        <taxon>Niastella</taxon>
    </lineage>
</organism>
<dbReference type="EMBL" id="JAGHKO010000011">
    <property type="protein sequence ID" value="MBO9203971.1"/>
    <property type="molecule type" value="Genomic_DNA"/>
</dbReference>
<proteinExistence type="inferred from homology"/>
<feature type="domain" description="D-serine dehydratase-like" evidence="3">
    <location>
        <begin position="260"/>
        <end position="350"/>
    </location>
</feature>